<protein>
    <submittedName>
        <fullName evidence="2">Uncharacterized protein</fullName>
    </submittedName>
</protein>
<dbReference type="GeneID" id="18821005"/>
<accession>F8P941</accession>
<sequence length="139" mass="15895">MIPRTSARRLETTLVSYSRQRLPRPARFYSTPTKKANAPAVAQAQLPRPDYPAFMASSAPEVPQEESLPFGNDMQGFLKRRTPYTMLPMPLPDDKSSALNDFYFTDSPTRDQLAVMDACLHNLYDVPRARQVFERLRET</sequence>
<dbReference type="OrthoDB" id="276422at2759"/>
<gene>
    <name evidence="2" type="ORF">SERLADRAFT_477530</name>
</gene>
<reference evidence="2" key="1">
    <citation type="submission" date="2011-04" db="EMBL/GenBank/DDBJ databases">
        <title>Evolution of plant cell wall degrading machinery underlies the functional diversity of forest fungi.</title>
        <authorList>
            <consortium name="US DOE Joint Genome Institute (JGI-PGF)"/>
            <person name="Eastwood D.C."/>
            <person name="Floudas D."/>
            <person name="Binder M."/>
            <person name="Majcherczyk A."/>
            <person name="Schneider P."/>
            <person name="Aerts A."/>
            <person name="Asiegbu F.O."/>
            <person name="Baker S.E."/>
            <person name="Barry K."/>
            <person name="Bendiksby M."/>
            <person name="Blumentritt M."/>
            <person name="Coutinho P.M."/>
            <person name="Cullen D."/>
            <person name="Cullen D."/>
            <person name="Gathman A."/>
            <person name="Goodell B."/>
            <person name="Henrissat B."/>
            <person name="Ihrmark K."/>
            <person name="Kauserud H."/>
            <person name="Kohler A."/>
            <person name="LaButti K."/>
            <person name="Lapidus A."/>
            <person name="Lavin J.L."/>
            <person name="Lee Y.-H."/>
            <person name="Lindquist E."/>
            <person name="Lilly W."/>
            <person name="Lucas S."/>
            <person name="Morin E."/>
            <person name="Murat C."/>
            <person name="Oguiza J.A."/>
            <person name="Park J."/>
            <person name="Pisabarro A.G."/>
            <person name="Riley R."/>
            <person name="Rosling A."/>
            <person name="Salamov A."/>
            <person name="Schmidt O."/>
            <person name="Schmutz J."/>
            <person name="Skrede I."/>
            <person name="Stenlid J."/>
            <person name="Wiebenga A."/>
            <person name="Xie X."/>
            <person name="Kues U."/>
            <person name="Hibbett D.S."/>
            <person name="Hoffmeister D."/>
            <person name="Hogberg N."/>
            <person name="Martin F."/>
            <person name="Grigoriev I.V."/>
            <person name="Watkinson S.C."/>
        </authorList>
    </citation>
    <scope>NUCLEOTIDE SEQUENCE</scope>
    <source>
        <strain evidence="2">S7.9</strain>
    </source>
</reference>
<dbReference type="KEGG" id="sla:SERLADRAFT_477530"/>
<dbReference type="AlphaFoldDB" id="F8P941"/>
<dbReference type="RefSeq" id="XP_007322915.1">
    <property type="nucleotide sequence ID" value="XM_007322853.1"/>
</dbReference>
<feature type="non-terminal residue" evidence="2">
    <location>
        <position position="139"/>
    </location>
</feature>
<proteinExistence type="predicted"/>
<feature type="region of interest" description="Disordered" evidence="1">
    <location>
        <begin position="52"/>
        <end position="74"/>
    </location>
</feature>
<dbReference type="EMBL" id="GL945441">
    <property type="protein sequence ID" value="EGO20170.1"/>
    <property type="molecule type" value="Genomic_DNA"/>
</dbReference>
<name>F8P941_SERL9</name>
<evidence type="ECO:0000256" key="1">
    <source>
        <dbReference type="SAM" id="MobiDB-lite"/>
    </source>
</evidence>
<dbReference type="Proteomes" id="UP000008064">
    <property type="component" value="Unassembled WGS sequence"/>
</dbReference>
<dbReference type="HOGENOM" id="CLU_1932519_0_0_1"/>
<evidence type="ECO:0000313" key="2">
    <source>
        <dbReference type="EMBL" id="EGO20170.1"/>
    </source>
</evidence>
<organism>
    <name type="scientific">Serpula lacrymans var. lacrymans (strain S7.9)</name>
    <name type="common">Dry rot fungus</name>
    <dbReference type="NCBI Taxonomy" id="578457"/>
    <lineage>
        <taxon>Eukaryota</taxon>
        <taxon>Fungi</taxon>
        <taxon>Dikarya</taxon>
        <taxon>Basidiomycota</taxon>
        <taxon>Agaricomycotina</taxon>
        <taxon>Agaricomycetes</taxon>
        <taxon>Agaricomycetidae</taxon>
        <taxon>Boletales</taxon>
        <taxon>Coniophorineae</taxon>
        <taxon>Serpulaceae</taxon>
        <taxon>Serpula</taxon>
    </lineage>
</organism>